<dbReference type="AlphaFoldDB" id="A0A645JCC2"/>
<organism evidence="2">
    <name type="scientific">bioreactor metagenome</name>
    <dbReference type="NCBI Taxonomy" id="1076179"/>
    <lineage>
        <taxon>unclassified sequences</taxon>
        <taxon>metagenomes</taxon>
        <taxon>ecological metagenomes</taxon>
    </lineage>
</organism>
<name>A0A645JCC2_9ZZZZ</name>
<proteinExistence type="predicted"/>
<feature type="region of interest" description="Disordered" evidence="1">
    <location>
        <begin position="35"/>
        <end position="69"/>
    </location>
</feature>
<evidence type="ECO:0000256" key="1">
    <source>
        <dbReference type="SAM" id="MobiDB-lite"/>
    </source>
</evidence>
<dbReference type="EMBL" id="VSSQ01136547">
    <property type="protein sequence ID" value="MPN60812.1"/>
    <property type="molecule type" value="Genomic_DNA"/>
</dbReference>
<feature type="compositionally biased region" description="Basic and acidic residues" evidence="1">
    <location>
        <begin position="59"/>
        <end position="69"/>
    </location>
</feature>
<comment type="caution">
    <text evidence="2">The sequence shown here is derived from an EMBL/GenBank/DDBJ whole genome shotgun (WGS) entry which is preliminary data.</text>
</comment>
<evidence type="ECO:0000313" key="2">
    <source>
        <dbReference type="EMBL" id="MPN60812.1"/>
    </source>
</evidence>
<sequence>MLPDQFLDHVEFKVFEVLFRRQVDIALVAQVDQRARQGRHERDRPPLPHVATATGIVHQRHDQLDQHAR</sequence>
<accession>A0A645JCC2</accession>
<gene>
    <name evidence="2" type="ORF">SDC9_208544</name>
</gene>
<reference evidence="2" key="1">
    <citation type="submission" date="2019-08" db="EMBL/GenBank/DDBJ databases">
        <authorList>
            <person name="Kucharzyk K."/>
            <person name="Murdoch R.W."/>
            <person name="Higgins S."/>
            <person name="Loffler F."/>
        </authorList>
    </citation>
    <scope>NUCLEOTIDE SEQUENCE</scope>
</reference>
<protein>
    <submittedName>
        <fullName evidence="2">Uncharacterized protein</fullName>
    </submittedName>
</protein>
<feature type="compositionally biased region" description="Basic and acidic residues" evidence="1">
    <location>
        <begin position="35"/>
        <end position="46"/>
    </location>
</feature>